<reference evidence="4 5" key="1">
    <citation type="journal article" date="2018" name="Plant J.">
        <title>Genome sequences of Chlorella sorokiniana UTEX 1602 and Micractinium conductrix SAG 241.80: implications to maltose excretion by a green alga.</title>
        <authorList>
            <person name="Arriola M.B."/>
            <person name="Velmurugan N."/>
            <person name="Zhang Y."/>
            <person name="Plunkett M.H."/>
            <person name="Hondzo H."/>
            <person name="Barney B.M."/>
        </authorList>
    </citation>
    <scope>NUCLEOTIDE SEQUENCE [LARGE SCALE GENOMIC DNA]</scope>
    <source>
        <strain evidence="5">UTEX 1602</strain>
    </source>
</reference>
<evidence type="ECO:0000256" key="1">
    <source>
        <dbReference type="SAM" id="MobiDB-lite"/>
    </source>
</evidence>
<feature type="compositionally biased region" description="Low complexity" evidence="1">
    <location>
        <begin position="170"/>
        <end position="223"/>
    </location>
</feature>
<feature type="compositionally biased region" description="Basic and acidic residues" evidence="1">
    <location>
        <begin position="858"/>
        <end position="882"/>
    </location>
</feature>
<feature type="region of interest" description="Disordered" evidence="1">
    <location>
        <begin position="22"/>
        <end position="268"/>
    </location>
</feature>
<keyword evidence="2" id="KW-1133">Transmembrane helix</keyword>
<feature type="compositionally biased region" description="Pro residues" evidence="1">
    <location>
        <begin position="240"/>
        <end position="268"/>
    </location>
</feature>
<comment type="caution">
    <text evidence="4">The sequence shown here is derived from an EMBL/GenBank/DDBJ whole genome shotgun (WGS) entry which is preliminary data.</text>
</comment>
<feature type="compositionally biased region" description="Basic and acidic residues" evidence="1">
    <location>
        <begin position="111"/>
        <end position="157"/>
    </location>
</feature>
<evidence type="ECO:0000313" key="4">
    <source>
        <dbReference type="EMBL" id="PRW45502.1"/>
    </source>
</evidence>
<feature type="region of interest" description="Disordered" evidence="1">
    <location>
        <begin position="944"/>
        <end position="1033"/>
    </location>
</feature>
<name>A0A2P6TMD0_CHLSO</name>
<gene>
    <name evidence="4" type="ORF">C2E21_5737</name>
</gene>
<feature type="region of interest" description="Disordered" evidence="1">
    <location>
        <begin position="607"/>
        <end position="707"/>
    </location>
</feature>
<dbReference type="OrthoDB" id="10627377at2759"/>
<feature type="region of interest" description="Disordered" evidence="1">
    <location>
        <begin position="483"/>
        <end position="519"/>
    </location>
</feature>
<evidence type="ECO:0000256" key="2">
    <source>
        <dbReference type="SAM" id="Phobius"/>
    </source>
</evidence>
<feature type="compositionally biased region" description="Low complexity" evidence="1">
    <location>
        <begin position="641"/>
        <end position="654"/>
    </location>
</feature>
<evidence type="ECO:0000313" key="5">
    <source>
        <dbReference type="Proteomes" id="UP000239899"/>
    </source>
</evidence>
<keyword evidence="5" id="KW-1185">Reference proteome</keyword>
<feature type="compositionally biased region" description="Low complexity" evidence="1">
    <location>
        <begin position="84"/>
        <end position="110"/>
    </location>
</feature>
<dbReference type="Proteomes" id="UP000239899">
    <property type="component" value="Unassembled WGS sequence"/>
</dbReference>
<sequence>MRRWLLAAALLALLAAAAAQGAGDLAAGDGTDAAVTLAGGSDQQLVDASPETIEPTAGDQQQPADPTGEQPTDPTASDTQPTNDGTAADGQQAADGTQQMDDSTAAAEQQRLAEEAQRQAEEAQRLAEEERQRQAKEKQRQAEEQQRLAEEQQRLAEEAAAQPTDAGAVDGTDTGNNDGTDTANTDGTDTANTDGTDAGTDGTDTSTDTAGTDGSATADTANGQGDSMWQYIPPSQSLPAEPPVLAPMPSPSPSPSPLPPAVPSPPPPAPAAPIAWPVNVVVLIDGVPYPFTDEKAAQVATALQMVTPAFKWTAAAQQPFYYGKLPDMPPENTTATNTSTTAGPMQMVPVSGTTAVVPAVLYPTAPITTAPAVATAPTAAPATATTPAAGTTPAAATDPAATAAAVDPAAAAAAVDPAAAAAAAATLPTDPAAAAAAAAVVPAASTAGAAVPVDTLSAAADGAQLVSVDPLAINGLGGASGRKLLAKPDGKGDGKKKVNKQDDGDKAAAPAPAPAPAVEVAAAADDANATAAADLPLAQEKGQCYSKKHALAPDEAGCAYYCEAKVASGEIKEEELAVYFYANKRSPNGAPNCCTCVKAAGTTNNDAAAAAGSGDSTDTTNSADGSGDSKAGDSNSADNQTKSGDTESSSSSDGGDSKDGSGGDKGSGTGGSDDSKKDDGNESDGKKKGGKDDKKEGGYTRNTNATATAKPVTPAGVYLFAQTFVTNFTEEQALNTSIRLASKNGQLLSNLQQAAGLSAKSVDIVFLGSGPYQFAPLPFKYVRPAAAADEAGAVEAEASSGTSNGTLIGIILGAVCGVVLLVAIVSAFAIRRHRLKKQDGQGLVRKWEAERRYAEESRRAANEERRAASQRALDKVLSKDGKSSSSRPPRPTSSVTANSFSSQPSGSFSLDRMRTALGLRRDHLAAAAARMDAAEAATAASSARRAASTSGSDVATPLPAADFNASSGRPSPAPSVMSEATQASSVGSEVPLTSVVVRHTGGAASSSAPAPSWATRDPGQAPKKGGFWGFGRS</sequence>
<keyword evidence="2" id="KW-0812">Transmembrane</keyword>
<feature type="chain" id="PRO_5015170401" evidence="3">
    <location>
        <begin position="20"/>
        <end position="1033"/>
    </location>
</feature>
<feature type="signal peptide" evidence="3">
    <location>
        <begin position="1"/>
        <end position="19"/>
    </location>
</feature>
<dbReference type="STRING" id="3076.A0A2P6TMD0"/>
<feature type="compositionally biased region" description="Polar residues" evidence="1">
    <location>
        <begin position="978"/>
        <end position="987"/>
    </location>
</feature>
<dbReference type="EMBL" id="LHPG02000011">
    <property type="protein sequence ID" value="PRW45502.1"/>
    <property type="molecule type" value="Genomic_DNA"/>
</dbReference>
<feature type="compositionally biased region" description="Low complexity" evidence="1">
    <location>
        <begin position="607"/>
        <end position="620"/>
    </location>
</feature>
<feature type="region of interest" description="Disordered" evidence="1">
    <location>
        <begin position="858"/>
        <end position="907"/>
    </location>
</feature>
<feature type="transmembrane region" description="Helical" evidence="2">
    <location>
        <begin position="807"/>
        <end position="830"/>
    </location>
</feature>
<accession>A0A2P6TMD0</accession>
<proteinExistence type="predicted"/>
<dbReference type="AlphaFoldDB" id="A0A2P6TMD0"/>
<feature type="compositionally biased region" description="Low complexity" evidence="1">
    <location>
        <begin position="22"/>
        <end position="40"/>
    </location>
</feature>
<keyword evidence="2" id="KW-0472">Membrane</keyword>
<feature type="compositionally biased region" description="Low complexity" evidence="1">
    <location>
        <begin position="1003"/>
        <end position="1012"/>
    </location>
</feature>
<feature type="compositionally biased region" description="Basic and acidic residues" evidence="1">
    <location>
        <begin position="673"/>
        <end position="698"/>
    </location>
</feature>
<feature type="compositionally biased region" description="Basic and acidic residues" evidence="1">
    <location>
        <begin position="486"/>
        <end position="506"/>
    </location>
</feature>
<evidence type="ECO:0000256" key="3">
    <source>
        <dbReference type="SAM" id="SignalP"/>
    </source>
</evidence>
<feature type="compositionally biased region" description="Polar residues" evidence="1">
    <location>
        <begin position="58"/>
        <end position="83"/>
    </location>
</feature>
<keyword evidence="3" id="KW-0732">Signal</keyword>
<organism evidence="4 5">
    <name type="scientific">Chlorella sorokiniana</name>
    <name type="common">Freshwater green alga</name>
    <dbReference type="NCBI Taxonomy" id="3076"/>
    <lineage>
        <taxon>Eukaryota</taxon>
        <taxon>Viridiplantae</taxon>
        <taxon>Chlorophyta</taxon>
        <taxon>core chlorophytes</taxon>
        <taxon>Trebouxiophyceae</taxon>
        <taxon>Chlorellales</taxon>
        <taxon>Chlorellaceae</taxon>
        <taxon>Chlorella clade</taxon>
        <taxon>Chlorella</taxon>
    </lineage>
</organism>
<protein>
    <submittedName>
        <fullName evidence="4">Uncharacterized protein</fullName>
    </submittedName>
</protein>